<dbReference type="AlphaFoldDB" id="A0A1S1YUI9"/>
<keyword evidence="3" id="KW-1185">Reference proteome</keyword>
<dbReference type="InterPro" id="IPR017853">
    <property type="entry name" value="GH"/>
</dbReference>
<keyword evidence="1" id="KW-0732">Signal</keyword>
<feature type="chain" id="PRO_5012368058" description="GH18 domain-containing protein" evidence="1">
    <location>
        <begin position="26"/>
        <end position="308"/>
    </location>
</feature>
<dbReference type="STRING" id="915059.NH26_24300"/>
<evidence type="ECO:0000313" key="3">
    <source>
        <dbReference type="Proteomes" id="UP000179797"/>
    </source>
</evidence>
<protein>
    <recommendedName>
        <fullName evidence="4">GH18 domain-containing protein</fullName>
    </recommendedName>
</protein>
<feature type="signal peptide" evidence="1">
    <location>
        <begin position="1"/>
        <end position="25"/>
    </location>
</feature>
<gene>
    <name evidence="2" type="ORF">NH26_24300</name>
</gene>
<comment type="caution">
    <text evidence="2">The sequence shown here is derived from an EMBL/GenBank/DDBJ whole genome shotgun (WGS) entry which is preliminary data.</text>
</comment>
<sequence length="308" mass="34930">MMIRKTLLMCVLLSIFCGCVTTTKSNDETPSEKKKYKGNLELVIADVKQMQIHNKLKDSTQVDHLLDGFEKMKVDGVRITIFGDGVNPNPELFDYLYKESRKRGFKIFANPALWEGARRIVNKINKGKDTGKEVLGDMEATQVLVDRIIAFSKEYPAEWICPFNEDGHPGKYWTGEQMSETYKRIYGKLGNANLVGPCTWGVGSGTKILNKTDIKQYISIATTHNLGFEHKKWEKFIASADGMKVWDSETNMNKKYDDRAIRIEAAIDAGVNGLVLYDCWKGVDLTNGNLNAEGERWVSKYLVEEQSF</sequence>
<dbReference type="Gene3D" id="3.20.20.80">
    <property type="entry name" value="Glycosidases"/>
    <property type="match status" value="1"/>
</dbReference>
<accession>A0A1S1YUI9</accession>
<evidence type="ECO:0000256" key="1">
    <source>
        <dbReference type="SAM" id="SignalP"/>
    </source>
</evidence>
<name>A0A1S1YUI9_FLAPC</name>
<dbReference type="EMBL" id="JRYR02000002">
    <property type="protein sequence ID" value="OHX64688.1"/>
    <property type="molecule type" value="Genomic_DNA"/>
</dbReference>
<organism evidence="2 3">
    <name type="scientific">Flammeovirga pacifica</name>
    <dbReference type="NCBI Taxonomy" id="915059"/>
    <lineage>
        <taxon>Bacteria</taxon>
        <taxon>Pseudomonadati</taxon>
        <taxon>Bacteroidota</taxon>
        <taxon>Cytophagia</taxon>
        <taxon>Cytophagales</taxon>
        <taxon>Flammeovirgaceae</taxon>
        <taxon>Flammeovirga</taxon>
    </lineage>
</organism>
<reference evidence="2 3" key="1">
    <citation type="journal article" date="2012" name="Int. J. Syst. Evol. Microbiol.">
        <title>Flammeovirga pacifica sp. nov., isolated from deep-sea sediment.</title>
        <authorList>
            <person name="Xu H."/>
            <person name="Fu Y."/>
            <person name="Yang N."/>
            <person name="Ding Z."/>
            <person name="Lai Q."/>
            <person name="Zeng R."/>
        </authorList>
    </citation>
    <scope>NUCLEOTIDE SEQUENCE [LARGE SCALE GENOMIC DNA]</scope>
    <source>
        <strain evidence="3">DSM 24597 / LMG 26175 / WPAGA1</strain>
    </source>
</reference>
<dbReference type="SUPFAM" id="SSF51445">
    <property type="entry name" value="(Trans)glycosidases"/>
    <property type="match status" value="1"/>
</dbReference>
<dbReference type="Proteomes" id="UP000179797">
    <property type="component" value="Unassembled WGS sequence"/>
</dbReference>
<evidence type="ECO:0000313" key="2">
    <source>
        <dbReference type="EMBL" id="OHX64688.1"/>
    </source>
</evidence>
<proteinExistence type="predicted"/>
<dbReference type="PROSITE" id="PS51257">
    <property type="entry name" value="PROKAR_LIPOPROTEIN"/>
    <property type="match status" value="1"/>
</dbReference>
<evidence type="ECO:0008006" key="4">
    <source>
        <dbReference type="Google" id="ProtNLM"/>
    </source>
</evidence>